<proteinExistence type="predicted"/>
<dbReference type="Proteomes" id="UP000596742">
    <property type="component" value="Unassembled WGS sequence"/>
</dbReference>
<comment type="caution">
    <text evidence="2">The sequence shown here is derived from an EMBL/GenBank/DDBJ whole genome shotgun (WGS) entry which is preliminary data.</text>
</comment>
<gene>
    <name evidence="2" type="ORF">MGAL_10B087573</name>
</gene>
<name>A0A8B6G848_MYTGA</name>
<accession>A0A8B6G848</accession>
<sequence length="257" mass="29154">MLTNLSDDVFSNNKNLEFVDLGFNNIDSLPRTIFANNRNLLELDCRKCFDCDCLSVSTYEWVTKRVTDLGRYRFTCRNGVALPNTVVNCSDDGLHLAVKNTQNESSCNCKESNAMKSFSTDFTTETMPPMKSTIKNSQRKTNGLTETEHNNTINDGIDLIEILNWKGHMDKKYNNIPPKSHMQTINGGFGFSKTLRCNGKINKKYNNIPPESHMHTLNGGFDFIKTLNCNGRMDKEYNKFPPKSHIDSSKSAIGFTY</sequence>
<dbReference type="OrthoDB" id="10429066at2759"/>
<evidence type="ECO:0000313" key="2">
    <source>
        <dbReference type="EMBL" id="VDI60188.1"/>
    </source>
</evidence>
<reference evidence="2" key="1">
    <citation type="submission" date="2018-11" db="EMBL/GenBank/DDBJ databases">
        <authorList>
            <person name="Alioto T."/>
            <person name="Alioto T."/>
        </authorList>
    </citation>
    <scope>NUCLEOTIDE SEQUENCE</scope>
</reference>
<evidence type="ECO:0000256" key="1">
    <source>
        <dbReference type="SAM" id="MobiDB-lite"/>
    </source>
</evidence>
<dbReference type="AlphaFoldDB" id="A0A8B6G848"/>
<dbReference type="InterPro" id="IPR032675">
    <property type="entry name" value="LRR_dom_sf"/>
</dbReference>
<dbReference type="SUPFAM" id="SSF52058">
    <property type="entry name" value="L domain-like"/>
    <property type="match status" value="1"/>
</dbReference>
<dbReference type="Gene3D" id="3.80.10.10">
    <property type="entry name" value="Ribonuclease Inhibitor"/>
    <property type="match status" value="1"/>
</dbReference>
<evidence type="ECO:0000313" key="3">
    <source>
        <dbReference type="Proteomes" id="UP000596742"/>
    </source>
</evidence>
<feature type="compositionally biased region" description="Polar residues" evidence="1">
    <location>
        <begin position="133"/>
        <end position="149"/>
    </location>
</feature>
<feature type="region of interest" description="Disordered" evidence="1">
    <location>
        <begin position="121"/>
        <end position="149"/>
    </location>
</feature>
<organism evidence="2 3">
    <name type="scientific">Mytilus galloprovincialis</name>
    <name type="common">Mediterranean mussel</name>
    <dbReference type="NCBI Taxonomy" id="29158"/>
    <lineage>
        <taxon>Eukaryota</taxon>
        <taxon>Metazoa</taxon>
        <taxon>Spiralia</taxon>
        <taxon>Lophotrochozoa</taxon>
        <taxon>Mollusca</taxon>
        <taxon>Bivalvia</taxon>
        <taxon>Autobranchia</taxon>
        <taxon>Pteriomorphia</taxon>
        <taxon>Mytilida</taxon>
        <taxon>Mytiloidea</taxon>
        <taxon>Mytilidae</taxon>
        <taxon>Mytilinae</taxon>
        <taxon>Mytilus</taxon>
    </lineage>
</organism>
<protein>
    <submittedName>
        <fullName evidence="2">Uncharacterized protein</fullName>
    </submittedName>
</protein>
<dbReference type="EMBL" id="UYJE01008020">
    <property type="protein sequence ID" value="VDI60188.1"/>
    <property type="molecule type" value="Genomic_DNA"/>
</dbReference>
<keyword evidence="3" id="KW-1185">Reference proteome</keyword>